<dbReference type="Gene3D" id="1.10.10.10">
    <property type="entry name" value="Winged helix-like DNA-binding domain superfamily/Winged helix DNA-binding domain"/>
    <property type="match status" value="1"/>
</dbReference>
<dbReference type="PIRSF" id="PIRSF005739">
    <property type="entry name" value="O-mtase"/>
    <property type="match status" value="1"/>
</dbReference>
<dbReference type="OMA" id="DECMANE"/>
<dbReference type="Gramene" id="TraesROB_scaffold_102784_01G000100.1">
    <property type="protein sequence ID" value="TraesROB_scaffold_102784_01G000100.1"/>
    <property type="gene ID" value="TraesROB_scaffold_102784_01G000100"/>
</dbReference>
<feature type="domain" description="O-methyltransferase dimerisation" evidence="6">
    <location>
        <begin position="26"/>
        <end position="124"/>
    </location>
</feature>
<keyword evidence="3" id="KW-0949">S-adenosyl-L-methionine</keyword>
<keyword evidence="2" id="KW-0808">Transferase</keyword>
<evidence type="ECO:0000256" key="2">
    <source>
        <dbReference type="ARBA" id="ARBA00022679"/>
    </source>
</evidence>
<dbReference type="RefSeq" id="XP_044328708.1">
    <property type="nucleotide sequence ID" value="XM_044472773.1"/>
</dbReference>
<dbReference type="Gramene" id="TraesCLE_scaffold_110591_01G000100.1">
    <property type="protein sequence ID" value="TraesCLE_scaffold_110591_01G000100.1"/>
    <property type="gene ID" value="TraesCLE_scaffold_110591_01G000100"/>
</dbReference>
<dbReference type="GO" id="GO:0008171">
    <property type="term" value="F:O-methyltransferase activity"/>
    <property type="evidence" value="ECO:0000318"/>
    <property type="project" value="GO_Central"/>
</dbReference>
<dbReference type="GeneID" id="123049923"/>
<dbReference type="SUPFAM" id="SSF53335">
    <property type="entry name" value="S-adenosyl-L-methionine-dependent methyltransferases"/>
    <property type="match status" value="1"/>
</dbReference>
<accession>A0A1D5UX61</accession>
<dbReference type="PROSITE" id="PS51683">
    <property type="entry name" value="SAM_OMT_II"/>
    <property type="match status" value="1"/>
</dbReference>
<dbReference type="Gramene" id="TraesMAC2D03G01253130.1">
    <property type="protein sequence ID" value="TraesMAC2D03G01253130.1"/>
    <property type="gene ID" value="TraesMAC2D03G01253130"/>
</dbReference>
<dbReference type="STRING" id="4565.A0A1D5UX61"/>
<dbReference type="SUPFAM" id="SSF46785">
    <property type="entry name" value="Winged helix' DNA-binding domain"/>
    <property type="match status" value="1"/>
</dbReference>
<dbReference type="Gramene" id="TraesCS2D03G0982700.1">
    <property type="protein sequence ID" value="TraesCS2D03G0982700.1.CDS"/>
    <property type="gene ID" value="TraesCS2D03G0982700"/>
</dbReference>
<dbReference type="Gramene" id="TraesNORUn03G04649700.1">
    <property type="protein sequence ID" value="TraesNORUn03G04649700.1"/>
    <property type="gene ID" value="TraesNORUn03G04649700"/>
</dbReference>
<dbReference type="OrthoDB" id="1606438at2759"/>
<dbReference type="InterPro" id="IPR029063">
    <property type="entry name" value="SAM-dependent_MTases_sf"/>
</dbReference>
<evidence type="ECO:0000256" key="3">
    <source>
        <dbReference type="ARBA" id="ARBA00022691"/>
    </source>
</evidence>
<reference evidence="7" key="1">
    <citation type="submission" date="2018-08" db="EMBL/GenBank/DDBJ databases">
        <authorList>
            <person name="Rossello M."/>
        </authorList>
    </citation>
    <scope>NUCLEOTIDE SEQUENCE [LARGE SCALE GENOMIC DNA]</scope>
    <source>
        <strain evidence="7">cv. Chinese Spring</strain>
    </source>
</reference>
<evidence type="ECO:0000259" key="5">
    <source>
        <dbReference type="Pfam" id="PF00891"/>
    </source>
</evidence>
<evidence type="ECO:0000259" key="6">
    <source>
        <dbReference type="Pfam" id="PF08100"/>
    </source>
</evidence>
<evidence type="ECO:0000256" key="1">
    <source>
        <dbReference type="ARBA" id="ARBA00022603"/>
    </source>
</evidence>
<dbReference type="Proteomes" id="UP000019116">
    <property type="component" value="Chromosome 2D"/>
</dbReference>
<dbReference type="InterPro" id="IPR036388">
    <property type="entry name" value="WH-like_DNA-bd_sf"/>
</dbReference>
<dbReference type="FunFam" id="3.40.50.150:FF:000057">
    <property type="entry name" value="O-methyltransferase ZRP4"/>
    <property type="match status" value="1"/>
</dbReference>
<dbReference type="Gramene" id="TraesCS2D02G437800.1">
    <property type="protein sequence ID" value="TraesCS2D02G437800.1"/>
    <property type="gene ID" value="TraesCS2D02G437800"/>
</dbReference>
<dbReference type="InterPro" id="IPR016461">
    <property type="entry name" value="COMT-like"/>
</dbReference>
<dbReference type="InterPro" id="IPR012967">
    <property type="entry name" value="COMT_dimerisation"/>
</dbReference>
<protein>
    <submittedName>
        <fullName evidence="7">Uncharacterized protein</fullName>
    </submittedName>
</protein>
<feature type="domain" description="O-methyltransferase C-terminal" evidence="5">
    <location>
        <begin position="154"/>
        <end position="357"/>
    </location>
</feature>
<dbReference type="GO" id="GO:0046983">
    <property type="term" value="F:protein dimerization activity"/>
    <property type="evidence" value="ECO:0007669"/>
    <property type="project" value="InterPro"/>
</dbReference>
<sequence length="375" mass="40136">MAEEESRAKMATSSAELLQAEAELVRHSLGYLKSMALHSAVKLGIPDALHRCGGAASLPDLLSTLALPCSKRPYLSRLMKMLAVEGIFTAVAAVDVPAAGEGEGAAAAPSVRYGLNPVSRLLVSGGVSPCVLMGTSPLFLEASLRLPQWFQRDSEGEPAFAMAHGESPYAATGHDMEFNALVNEAMGSDSRYMAELVVRECGEVFTGVTSLVDVGGGNGTMATAIAKAFPHVRCSVLDLPHVVQGVVSTHESVEFAAGDMMEYVPPADAVLLKCVLHNWSDEDCVKILTKCREAIAQGAKAGAGKVIIIDAVVGSPTHSQQVLEAQVLMDMQMMMLFMSKEREELNWQKIFIEAGFSHYKIQPILGMRSIIELYP</sequence>
<dbReference type="Gramene" id="TraesARI2D03G01271500.1">
    <property type="protein sequence ID" value="TraesARI2D03G01271500.1"/>
    <property type="gene ID" value="TraesARI2D03G01271500"/>
</dbReference>
<keyword evidence="1" id="KW-0489">Methyltransferase</keyword>
<dbReference type="Pfam" id="PF00891">
    <property type="entry name" value="Methyltransf_2"/>
    <property type="match status" value="1"/>
</dbReference>
<feature type="active site" description="Proton acceptor" evidence="4">
    <location>
        <position position="277"/>
    </location>
</feature>
<dbReference type="InterPro" id="IPR001077">
    <property type="entry name" value="COMT_C"/>
</dbReference>
<dbReference type="Gramene" id="TraesPARA_EIv1.0_0731490.1">
    <property type="protein sequence ID" value="TraesPARA_EIv1.0_0731490.1.CDS"/>
    <property type="gene ID" value="TraesPARA_EIv1.0_0731490"/>
</dbReference>
<dbReference type="PANTHER" id="PTHR11746">
    <property type="entry name" value="O-METHYLTRANSFERASE"/>
    <property type="match status" value="1"/>
</dbReference>
<dbReference type="Gramene" id="TraesCAD_scaffold_108117_01G000200.1">
    <property type="protein sequence ID" value="TraesCAD_scaffold_108117_01G000200.1"/>
    <property type="gene ID" value="TraesCAD_scaffold_108117_01G000200"/>
</dbReference>
<dbReference type="Gramene" id="TraesWEE_scaffold_101003_01G000100.1">
    <property type="protein sequence ID" value="TraesWEE_scaffold_101003_01G000100.1"/>
    <property type="gene ID" value="TraesWEE_scaffold_101003_01G000100"/>
</dbReference>
<dbReference type="GO" id="GO:0008757">
    <property type="term" value="F:S-adenosylmethionine-dependent methyltransferase activity"/>
    <property type="evidence" value="ECO:0000318"/>
    <property type="project" value="GO_Central"/>
</dbReference>
<dbReference type="SMR" id="A0A1D5UX61"/>
<organism evidence="7">
    <name type="scientific">Triticum aestivum</name>
    <name type="common">Wheat</name>
    <dbReference type="NCBI Taxonomy" id="4565"/>
    <lineage>
        <taxon>Eukaryota</taxon>
        <taxon>Viridiplantae</taxon>
        <taxon>Streptophyta</taxon>
        <taxon>Embryophyta</taxon>
        <taxon>Tracheophyta</taxon>
        <taxon>Spermatophyta</taxon>
        <taxon>Magnoliopsida</taxon>
        <taxon>Liliopsida</taxon>
        <taxon>Poales</taxon>
        <taxon>Poaceae</taxon>
        <taxon>BOP clade</taxon>
        <taxon>Pooideae</taxon>
        <taxon>Triticodae</taxon>
        <taxon>Triticeae</taxon>
        <taxon>Triticinae</taxon>
        <taxon>Triticum</taxon>
    </lineage>
</organism>
<dbReference type="AlphaFoldDB" id="A0A1D5UX61"/>
<dbReference type="EnsemblPlants" id="TraesCS2D02G437800.1">
    <property type="protein sequence ID" value="TraesCS2D02G437800.1"/>
    <property type="gene ID" value="TraesCS2D02G437800"/>
</dbReference>
<evidence type="ECO:0000313" key="8">
    <source>
        <dbReference type="Proteomes" id="UP000019116"/>
    </source>
</evidence>
<dbReference type="InterPro" id="IPR036390">
    <property type="entry name" value="WH_DNA-bd_sf"/>
</dbReference>
<keyword evidence="8" id="KW-1185">Reference proteome</keyword>
<dbReference type="Pfam" id="PF08100">
    <property type="entry name" value="Dimerisation"/>
    <property type="match status" value="1"/>
</dbReference>
<proteinExistence type="predicted"/>
<dbReference type="GO" id="GO:0032259">
    <property type="term" value="P:methylation"/>
    <property type="evidence" value="ECO:0000318"/>
    <property type="project" value="GO_Central"/>
</dbReference>
<evidence type="ECO:0000313" key="7">
    <source>
        <dbReference type="EnsemblPlants" id="TraesCS2D02G437800.1"/>
    </source>
</evidence>
<reference evidence="7" key="2">
    <citation type="submission" date="2018-10" db="UniProtKB">
        <authorList>
            <consortium name="EnsemblPlants"/>
        </authorList>
    </citation>
    <scope>IDENTIFICATION</scope>
</reference>
<dbReference type="Gramene" id="TraesKAR2D01G0396380.1">
    <property type="protein sequence ID" value="cds.TraesKAR2D01G0396380.1"/>
    <property type="gene ID" value="TraesKAR2D01G0396380"/>
</dbReference>
<dbReference type="Gene3D" id="3.40.50.150">
    <property type="entry name" value="Vaccinia Virus protein VP39"/>
    <property type="match status" value="1"/>
</dbReference>
<dbReference type="Gramene" id="TraesSYM2D03G01270740.1">
    <property type="protein sequence ID" value="TraesSYM2D03G01270740.1"/>
    <property type="gene ID" value="TraesSYM2D03G01270740"/>
</dbReference>
<dbReference type="Gramene" id="TraesLAC2D03G01206580.1">
    <property type="protein sequence ID" value="TraesLAC2D03G01206580.1"/>
    <property type="gene ID" value="TraesLAC2D03G01206580"/>
</dbReference>
<gene>
    <name evidence="7" type="primary">LOC123049923</name>
</gene>
<evidence type="ECO:0000256" key="4">
    <source>
        <dbReference type="PIRSR" id="PIRSR005739-1"/>
    </source>
</evidence>
<name>A0A1D5UX61_WHEAT</name>